<dbReference type="EMBL" id="ML986510">
    <property type="protein sequence ID" value="KAF2273432.1"/>
    <property type="molecule type" value="Genomic_DNA"/>
</dbReference>
<evidence type="ECO:0000313" key="2">
    <source>
        <dbReference type="Proteomes" id="UP000800097"/>
    </source>
</evidence>
<dbReference type="RefSeq" id="XP_033650971.1">
    <property type="nucleotide sequence ID" value="XM_033793302.1"/>
</dbReference>
<dbReference type="AlphaFoldDB" id="A0A6A6JAK0"/>
<reference evidence="1" key="1">
    <citation type="journal article" date="2020" name="Stud. Mycol.">
        <title>101 Dothideomycetes genomes: a test case for predicting lifestyles and emergence of pathogens.</title>
        <authorList>
            <person name="Haridas S."/>
            <person name="Albert R."/>
            <person name="Binder M."/>
            <person name="Bloem J."/>
            <person name="Labutti K."/>
            <person name="Salamov A."/>
            <person name="Andreopoulos B."/>
            <person name="Baker S."/>
            <person name="Barry K."/>
            <person name="Bills G."/>
            <person name="Bluhm B."/>
            <person name="Cannon C."/>
            <person name="Castanera R."/>
            <person name="Culley D."/>
            <person name="Daum C."/>
            <person name="Ezra D."/>
            <person name="Gonzalez J."/>
            <person name="Henrissat B."/>
            <person name="Kuo A."/>
            <person name="Liang C."/>
            <person name="Lipzen A."/>
            <person name="Lutzoni F."/>
            <person name="Magnuson J."/>
            <person name="Mondo S."/>
            <person name="Nolan M."/>
            <person name="Ohm R."/>
            <person name="Pangilinan J."/>
            <person name="Park H.-J."/>
            <person name="Ramirez L."/>
            <person name="Alfaro M."/>
            <person name="Sun H."/>
            <person name="Tritt A."/>
            <person name="Yoshinaga Y."/>
            <person name="Zwiers L.-H."/>
            <person name="Turgeon B."/>
            <person name="Goodwin S."/>
            <person name="Spatafora J."/>
            <person name="Crous P."/>
            <person name="Grigoriev I."/>
        </authorList>
    </citation>
    <scope>NUCLEOTIDE SEQUENCE</scope>
    <source>
        <strain evidence="1">CBS 379.55</strain>
    </source>
</reference>
<organism evidence="1 2">
    <name type="scientific">Westerdykella ornata</name>
    <dbReference type="NCBI Taxonomy" id="318751"/>
    <lineage>
        <taxon>Eukaryota</taxon>
        <taxon>Fungi</taxon>
        <taxon>Dikarya</taxon>
        <taxon>Ascomycota</taxon>
        <taxon>Pezizomycotina</taxon>
        <taxon>Dothideomycetes</taxon>
        <taxon>Pleosporomycetidae</taxon>
        <taxon>Pleosporales</taxon>
        <taxon>Sporormiaceae</taxon>
        <taxon>Westerdykella</taxon>
    </lineage>
</organism>
<dbReference type="GeneID" id="54546477"/>
<gene>
    <name evidence="1" type="ORF">EI97DRAFT_157917</name>
</gene>
<accession>A0A6A6JAK0</accession>
<proteinExistence type="predicted"/>
<sequence>MIAALQSAYLPLSFYSSPGSPICPSSSNWRRGPPVIGTNRDVLLASPSPTILTCLRFGAGNAVEVLPVSIIVPRTHTTGCVRSPRDYFSESRPSHKSHITRPITASTVSLLLGGRCYTRIFSKSRPSFRYTRDASTRWILFDGHIPRRRPRTDLGRTLQQVPQYCVSLHRKRRPLVPQTSAEGQIIPRFHKYLSH</sequence>
<evidence type="ECO:0000313" key="1">
    <source>
        <dbReference type="EMBL" id="KAF2273432.1"/>
    </source>
</evidence>
<dbReference type="Proteomes" id="UP000800097">
    <property type="component" value="Unassembled WGS sequence"/>
</dbReference>
<protein>
    <submittedName>
        <fullName evidence="1">Uncharacterized protein</fullName>
    </submittedName>
</protein>
<keyword evidence="2" id="KW-1185">Reference proteome</keyword>
<name>A0A6A6JAK0_WESOR</name>